<dbReference type="EMBL" id="KZ825346">
    <property type="protein sequence ID" value="RAH45313.1"/>
    <property type="molecule type" value="Genomic_DNA"/>
</dbReference>
<gene>
    <name evidence="1" type="ORF">BO95DRAFT_497197</name>
</gene>
<organism evidence="1 2">
    <name type="scientific">Aspergillus brunneoviolaceus CBS 621.78</name>
    <dbReference type="NCBI Taxonomy" id="1450534"/>
    <lineage>
        <taxon>Eukaryota</taxon>
        <taxon>Fungi</taxon>
        <taxon>Dikarya</taxon>
        <taxon>Ascomycota</taxon>
        <taxon>Pezizomycotina</taxon>
        <taxon>Eurotiomycetes</taxon>
        <taxon>Eurotiomycetidae</taxon>
        <taxon>Eurotiales</taxon>
        <taxon>Aspergillaceae</taxon>
        <taxon>Aspergillus</taxon>
        <taxon>Aspergillus subgen. Circumdati</taxon>
    </lineage>
</organism>
<sequence>MARPSKQKRAARMRAKVRRAALQKQTQSPQNTENQQTTKEEMQVTHEDEFHTPMDDGNHMPVGMSAQMLEVDSASENQLSHTSEQVMQFLNNAHVTGGVSVRATQYETESSDENEGLQFSTQITQPTNVAKEETRNEVSVLGRQRENHATNDKTQQHTNQQTDHSKYIKKETEATTQHETNLPINPPQTIKQETQPPTDTEETTERVSMLAKKRRRRPVPVQAPQPAPEPTPTYKFTSPPTLTYPKTQPTIANPRPLKAPKRKASEPAESIDLSSPKKLSPKKRKARIAPEIIDLSSTTPAPREHGQRPSPKNLRKRKPVDPPETIDLRSPIKRARILASTSPGRTRSYTKQAVHPPQTQAKPNEDSQKGKGGKRVEWADRDTRKQTTVACQDSTRIKKEDQPHRIRRDRSQMRKPAHSHADSHPKAQVKVKREPTSHSPENPSPENQTENATPFYTPLQQALLSQTQAVTNATYEVLERRLASTQATAAHRARTTLATETETDTETDTDIDTDIDAAHDPIPPLPLGRVLNVAKYLDTNVLSRLTQTCKTLYRKLTHELQLRQDTTSIPDSAWQTEIRLGLSDAEGRRTVEWLPGTGYYPGPMELATQHGRVDDVRAYLLKGADHNCLNAYGIRPLRWAVAMGQLGVVRLLLEDKADPNLPDEDGAGGALAGPFVGPGTETETFIETLLDAGARITCMDAFTNLCHSRKAAEYLKYAIANGSASASALGHLRGAAGTTVLHVAAQMGHKAIVNILLHDSEGVAIDAVNDHGQSPLHLALRDGNEATALALIDAGCALNLADNFNRDALALAIEKGYAEVVRAMLEAPPAAGVDFRATRKYGHRPSAEMTHLEGAFSFRRFGIMKLLLVGRVHVVDEVLQRRCRELARTDPTYGELCEDVSLLMGSSMLGFDSEEVQTEVGTEVGEE</sequence>
<protein>
    <submittedName>
        <fullName evidence="1">Ankyrin</fullName>
    </submittedName>
</protein>
<dbReference type="Proteomes" id="UP000249057">
    <property type="component" value="Unassembled WGS sequence"/>
</dbReference>
<keyword evidence="2" id="KW-1185">Reference proteome</keyword>
<accession>A0ACD1G7V6</accession>
<name>A0ACD1G7V6_9EURO</name>
<evidence type="ECO:0000313" key="1">
    <source>
        <dbReference type="EMBL" id="RAH45313.1"/>
    </source>
</evidence>
<reference evidence="1" key="1">
    <citation type="submission" date="2018-02" db="EMBL/GenBank/DDBJ databases">
        <title>The genomes of Aspergillus section Nigri reveals drivers in fungal speciation.</title>
        <authorList>
            <consortium name="DOE Joint Genome Institute"/>
            <person name="Vesth T.C."/>
            <person name="Nybo J."/>
            <person name="Theobald S."/>
            <person name="Brandl J."/>
            <person name="Frisvad J.C."/>
            <person name="Nielsen K.F."/>
            <person name="Lyhne E.K."/>
            <person name="Kogle M.E."/>
            <person name="Kuo A."/>
            <person name="Riley R."/>
            <person name="Clum A."/>
            <person name="Nolan M."/>
            <person name="Lipzen A."/>
            <person name="Salamov A."/>
            <person name="Henrissat B."/>
            <person name="Wiebenga A."/>
            <person name="De vries R.P."/>
            <person name="Grigoriev I.V."/>
            <person name="Mortensen U.H."/>
            <person name="Andersen M.R."/>
            <person name="Baker S.E."/>
        </authorList>
    </citation>
    <scope>NUCLEOTIDE SEQUENCE</scope>
    <source>
        <strain evidence="1">CBS 621.78</strain>
    </source>
</reference>
<proteinExistence type="predicted"/>
<evidence type="ECO:0000313" key="2">
    <source>
        <dbReference type="Proteomes" id="UP000249057"/>
    </source>
</evidence>